<proteinExistence type="predicted"/>
<dbReference type="AlphaFoldDB" id="A0A3A1UR30"/>
<dbReference type="Pfam" id="PF12688">
    <property type="entry name" value="TPR_5"/>
    <property type="match status" value="1"/>
</dbReference>
<name>A0A3A1UR30_9BACL</name>
<evidence type="ECO:0000313" key="3">
    <source>
        <dbReference type="Proteomes" id="UP000266482"/>
    </source>
</evidence>
<organism evidence="2 3">
    <name type="scientific">Paenibacillus nanensis</name>
    <dbReference type="NCBI Taxonomy" id="393251"/>
    <lineage>
        <taxon>Bacteria</taxon>
        <taxon>Bacillati</taxon>
        <taxon>Bacillota</taxon>
        <taxon>Bacilli</taxon>
        <taxon>Bacillales</taxon>
        <taxon>Paenibacillaceae</taxon>
        <taxon>Paenibacillus</taxon>
    </lineage>
</organism>
<sequence>MDVNPYNHAIKLRESGQHDEAKSIFLELADLDPLNASVWYQLAWVHDAMGLEQEAVPYYQKALDLGLPEDERKGALLGLGSTYRTLGMYEQSKNVYIQAIHEFPEQREFQVFHAMVLYNLKQFGKAMEILLTQLSETSEHEGIQQYKRAILFYADKLDHVWS</sequence>
<dbReference type="Proteomes" id="UP000266482">
    <property type="component" value="Unassembled WGS sequence"/>
</dbReference>
<evidence type="ECO:0000259" key="1">
    <source>
        <dbReference type="Pfam" id="PF12688"/>
    </source>
</evidence>
<dbReference type="EMBL" id="QXQA01000015">
    <property type="protein sequence ID" value="RIX50266.1"/>
    <property type="molecule type" value="Genomic_DNA"/>
</dbReference>
<dbReference type="Gene3D" id="1.25.40.10">
    <property type="entry name" value="Tetratricopeptide repeat domain"/>
    <property type="match status" value="1"/>
</dbReference>
<protein>
    <recommendedName>
        <fullName evidence="1">Tetratrico peptide repeat group 5 domain-containing protein</fullName>
    </recommendedName>
</protein>
<feature type="domain" description="Tetratrico peptide repeat group 5" evidence="1">
    <location>
        <begin position="40"/>
        <end position="157"/>
    </location>
</feature>
<dbReference type="InterPro" id="IPR011990">
    <property type="entry name" value="TPR-like_helical_dom_sf"/>
</dbReference>
<dbReference type="RefSeq" id="WP_119602015.1">
    <property type="nucleotide sequence ID" value="NZ_QXQA01000015.1"/>
</dbReference>
<gene>
    <name evidence="2" type="ORF">D3P08_20655</name>
</gene>
<dbReference type="InterPro" id="IPR019734">
    <property type="entry name" value="TPR_rpt"/>
</dbReference>
<dbReference type="SUPFAM" id="SSF48452">
    <property type="entry name" value="TPR-like"/>
    <property type="match status" value="1"/>
</dbReference>
<dbReference type="InterPro" id="IPR041656">
    <property type="entry name" value="TPR_5"/>
</dbReference>
<reference evidence="2 3" key="1">
    <citation type="submission" date="2018-09" db="EMBL/GenBank/DDBJ databases">
        <title>Paenibacillus aracenensis nov. sp. isolated from a cave in southern Spain.</title>
        <authorList>
            <person name="Jurado V."/>
            <person name="Gutierrez-Patricio S."/>
            <person name="Gonzalez-Pimentel J.L."/>
            <person name="Miller A.Z."/>
            <person name="Laiz L."/>
            <person name="Saiz-Jimenez C."/>
        </authorList>
    </citation>
    <scope>NUCLEOTIDE SEQUENCE [LARGE SCALE GENOMIC DNA]</scope>
    <source>
        <strain evidence="2 3">DSM 22867</strain>
    </source>
</reference>
<dbReference type="SMART" id="SM00028">
    <property type="entry name" value="TPR"/>
    <property type="match status" value="2"/>
</dbReference>
<evidence type="ECO:0000313" key="2">
    <source>
        <dbReference type="EMBL" id="RIX50266.1"/>
    </source>
</evidence>
<accession>A0A3A1UR30</accession>
<dbReference type="OrthoDB" id="193829at2"/>
<keyword evidence="3" id="KW-1185">Reference proteome</keyword>
<comment type="caution">
    <text evidence="2">The sequence shown here is derived from an EMBL/GenBank/DDBJ whole genome shotgun (WGS) entry which is preliminary data.</text>
</comment>